<dbReference type="Proteomes" id="UP001054889">
    <property type="component" value="Unassembled WGS sequence"/>
</dbReference>
<dbReference type="GO" id="GO:0005794">
    <property type="term" value="C:Golgi apparatus"/>
    <property type="evidence" value="ECO:0007669"/>
    <property type="project" value="TreeGrafter"/>
</dbReference>
<evidence type="ECO:0000256" key="7">
    <source>
        <dbReference type="ARBA" id="ARBA00023315"/>
    </source>
</evidence>
<evidence type="ECO:0000256" key="3">
    <source>
        <dbReference type="ARBA" id="ARBA00022679"/>
    </source>
</evidence>
<feature type="transmembrane region" description="Helical" evidence="8">
    <location>
        <begin position="44"/>
        <end position="64"/>
    </location>
</feature>
<dbReference type="EMBL" id="BQKI01000010">
    <property type="protein sequence ID" value="GJN04106.1"/>
    <property type="molecule type" value="Genomic_DNA"/>
</dbReference>
<evidence type="ECO:0000256" key="5">
    <source>
        <dbReference type="ARBA" id="ARBA00022989"/>
    </source>
</evidence>
<dbReference type="EC" id="2.3.1.225" evidence="8"/>
<organism evidence="10 11">
    <name type="scientific">Eleusine coracana subsp. coracana</name>
    <dbReference type="NCBI Taxonomy" id="191504"/>
    <lineage>
        <taxon>Eukaryota</taxon>
        <taxon>Viridiplantae</taxon>
        <taxon>Streptophyta</taxon>
        <taxon>Embryophyta</taxon>
        <taxon>Tracheophyta</taxon>
        <taxon>Spermatophyta</taxon>
        <taxon>Magnoliopsida</taxon>
        <taxon>Liliopsida</taxon>
        <taxon>Poales</taxon>
        <taxon>Poaceae</taxon>
        <taxon>PACMAD clade</taxon>
        <taxon>Chloridoideae</taxon>
        <taxon>Cynodonteae</taxon>
        <taxon>Eleusininae</taxon>
        <taxon>Eleusine</taxon>
    </lineage>
</organism>
<evidence type="ECO:0000256" key="2">
    <source>
        <dbReference type="ARBA" id="ARBA00008574"/>
    </source>
</evidence>
<evidence type="ECO:0000256" key="1">
    <source>
        <dbReference type="ARBA" id="ARBA00004141"/>
    </source>
</evidence>
<proteinExistence type="inferred from homology"/>
<keyword evidence="3 8" id="KW-0808">Transferase</keyword>
<keyword evidence="6 8" id="KW-0472">Membrane</keyword>
<comment type="subcellular location">
    <subcellularLocation>
        <location evidence="1">Membrane</location>
        <topology evidence="1">Multi-pass membrane protein</topology>
    </subcellularLocation>
</comment>
<reference evidence="10" key="2">
    <citation type="submission" date="2021-12" db="EMBL/GenBank/DDBJ databases">
        <title>Resequencing data analysis of finger millet.</title>
        <authorList>
            <person name="Hatakeyama M."/>
            <person name="Aluri S."/>
            <person name="Balachadran M.T."/>
            <person name="Sivarajan S.R."/>
            <person name="Poveda L."/>
            <person name="Shimizu-Inatsugi R."/>
            <person name="Schlapbach R."/>
            <person name="Sreeman S.M."/>
            <person name="Shimizu K.K."/>
        </authorList>
    </citation>
    <scope>NUCLEOTIDE SEQUENCE</scope>
</reference>
<feature type="transmembrane region" description="Helical" evidence="8">
    <location>
        <begin position="160"/>
        <end position="183"/>
    </location>
</feature>
<evidence type="ECO:0000256" key="4">
    <source>
        <dbReference type="ARBA" id="ARBA00022692"/>
    </source>
</evidence>
<evidence type="ECO:0000259" key="9">
    <source>
        <dbReference type="Pfam" id="PF01529"/>
    </source>
</evidence>
<gene>
    <name evidence="10" type="primary">ga21624</name>
    <name evidence="10" type="ORF">PR202_ga21624</name>
</gene>
<dbReference type="PANTHER" id="PTHR22883">
    <property type="entry name" value="ZINC FINGER DHHC DOMAIN CONTAINING PROTEIN"/>
    <property type="match status" value="1"/>
</dbReference>
<evidence type="ECO:0000256" key="6">
    <source>
        <dbReference type="ARBA" id="ARBA00023136"/>
    </source>
</evidence>
<comment type="caution">
    <text evidence="10">The sequence shown here is derived from an EMBL/GenBank/DDBJ whole genome shotgun (WGS) entry which is preliminary data.</text>
</comment>
<accession>A0AAV5D106</accession>
<dbReference type="GO" id="GO:0006612">
    <property type="term" value="P:protein targeting to membrane"/>
    <property type="evidence" value="ECO:0007669"/>
    <property type="project" value="TreeGrafter"/>
</dbReference>
<feature type="transmembrane region" description="Helical" evidence="8">
    <location>
        <begin position="115"/>
        <end position="139"/>
    </location>
</feature>
<dbReference type="InterPro" id="IPR001594">
    <property type="entry name" value="Palmitoyltrfase_DHHC"/>
</dbReference>
<name>A0AAV5D106_ELECO</name>
<keyword evidence="11" id="KW-1185">Reference proteome</keyword>
<dbReference type="PANTHER" id="PTHR22883:SF317">
    <property type="entry name" value="S-ACYLTRANSFERASE"/>
    <property type="match status" value="1"/>
</dbReference>
<feature type="domain" description="Palmitoyltransferase DHHC" evidence="9">
    <location>
        <begin position="110"/>
        <end position="195"/>
    </location>
</feature>
<keyword evidence="4 8" id="KW-0812">Transmembrane</keyword>
<dbReference type="GO" id="GO:0016020">
    <property type="term" value="C:membrane"/>
    <property type="evidence" value="ECO:0007669"/>
    <property type="project" value="UniProtKB-SubCell"/>
</dbReference>
<evidence type="ECO:0000256" key="8">
    <source>
        <dbReference type="RuleBase" id="RU079119"/>
    </source>
</evidence>
<dbReference type="AlphaFoldDB" id="A0AAV5D106"/>
<keyword evidence="5 8" id="KW-1133">Transmembrane helix</keyword>
<keyword evidence="7 8" id="KW-0012">Acyltransferase</keyword>
<dbReference type="Pfam" id="PF01529">
    <property type="entry name" value="DHHC"/>
    <property type="match status" value="1"/>
</dbReference>
<comment type="similarity">
    <text evidence="2 8">Belongs to the DHHC palmitoyltransferase family.</text>
</comment>
<evidence type="ECO:0000313" key="10">
    <source>
        <dbReference type="EMBL" id="GJN04106.1"/>
    </source>
</evidence>
<dbReference type="GO" id="GO:0019706">
    <property type="term" value="F:protein-cysteine S-palmitoyltransferase activity"/>
    <property type="evidence" value="ECO:0007669"/>
    <property type="project" value="UniProtKB-EC"/>
</dbReference>
<comment type="catalytic activity">
    <reaction evidence="8">
        <text>L-cysteinyl-[protein] + hexadecanoyl-CoA = S-hexadecanoyl-L-cysteinyl-[protein] + CoA</text>
        <dbReference type="Rhea" id="RHEA:36683"/>
        <dbReference type="Rhea" id="RHEA-COMP:10131"/>
        <dbReference type="Rhea" id="RHEA-COMP:11032"/>
        <dbReference type="ChEBI" id="CHEBI:29950"/>
        <dbReference type="ChEBI" id="CHEBI:57287"/>
        <dbReference type="ChEBI" id="CHEBI:57379"/>
        <dbReference type="ChEBI" id="CHEBI:74151"/>
        <dbReference type="EC" id="2.3.1.225"/>
    </reaction>
</comment>
<reference evidence="10" key="1">
    <citation type="journal article" date="2018" name="DNA Res.">
        <title>Multiple hybrid de novo genome assembly of finger millet, an orphan allotetraploid crop.</title>
        <authorList>
            <person name="Hatakeyama M."/>
            <person name="Aluri S."/>
            <person name="Balachadran M.T."/>
            <person name="Sivarajan S.R."/>
            <person name="Patrignani A."/>
            <person name="Gruter S."/>
            <person name="Poveda L."/>
            <person name="Shimizu-Inatsugi R."/>
            <person name="Baeten J."/>
            <person name="Francoijs K.J."/>
            <person name="Nataraja K.N."/>
            <person name="Reddy Y.A.N."/>
            <person name="Phadnis S."/>
            <person name="Ravikumar R.L."/>
            <person name="Schlapbach R."/>
            <person name="Sreeman S.M."/>
            <person name="Shimizu K.K."/>
        </authorList>
    </citation>
    <scope>NUCLEOTIDE SEQUENCE</scope>
</reference>
<sequence length="337" mass="37659">MYMPSLPGGHGDAADGEQPRVYQLWSSVFVARPLINEFPDHCGISVMVVVVVFTVYDLTLLLLTSGRDPGIIPRNTHPSEPEAIDGTTDIGDAFITLAPLLSLTVSIFMQRNYRFFYMFVFSTTLLCMYVFAFCWVYVFKIRDAEHLSIGKAMLKTPASIALIGYCFLCVWFVGGLSVFHFYLMSTNQTTYENFRYRYDRRANPYNRVEQGLQQTCGQSRDFMSPNMGKPMGDLEMGRKPVAWDEPRTAADIRDLETGFGGMFDEKEVGRIAHASPDLSRDRDDLPAELMDGRAGMHSRQSSSVHRTGTSDSVDIIALQMAAIEGSIVGNAATRGTR</sequence>
<dbReference type="InterPro" id="IPR039859">
    <property type="entry name" value="PFA4/ZDH16/20/ERF2-like"/>
</dbReference>
<dbReference type="GO" id="GO:0005783">
    <property type="term" value="C:endoplasmic reticulum"/>
    <property type="evidence" value="ECO:0007669"/>
    <property type="project" value="TreeGrafter"/>
</dbReference>
<comment type="domain">
    <text evidence="8">The DHHC domain is required for palmitoyltransferase activity.</text>
</comment>
<protein>
    <recommendedName>
        <fullName evidence="8">S-acyltransferase</fullName>
        <ecNumber evidence="8">2.3.1.225</ecNumber>
    </recommendedName>
    <alternativeName>
        <fullName evidence="8">Palmitoyltransferase</fullName>
    </alternativeName>
</protein>
<evidence type="ECO:0000313" key="11">
    <source>
        <dbReference type="Proteomes" id="UP001054889"/>
    </source>
</evidence>